<feature type="compositionally biased region" description="Basic and acidic residues" evidence="1">
    <location>
        <begin position="7"/>
        <end position="24"/>
    </location>
</feature>
<name>A0A5J4KE62_9CHLR</name>
<dbReference type="InterPro" id="IPR050662">
    <property type="entry name" value="Sec-metab_biosynth-thioest"/>
</dbReference>
<accession>A0A5J4KE62</accession>
<keyword evidence="3" id="KW-0378">Hydrolase</keyword>
<dbReference type="Proteomes" id="UP000334820">
    <property type="component" value="Unassembled WGS sequence"/>
</dbReference>
<evidence type="ECO:0000313" key="3">
    <source>
        <dbReference type="EMBL" id="GER84829.1"/>
    </source>
</evidence>
<dbReference type="PANTHER" id="PTHR23131">
    <property type="entry name" value="ENDORIBONUCLEASE LACTB2"/>
    <property type="match status" value="1"/>
</dbReference>
<sequence>MKVTLLSDDKKNRATADERPKHPAELTPGAQEVVSGVWKITLPIPFPLRTVNVYALVGRDGWALVDAAMGTPEARAVLTEGLERAGLQLRELRALVLSHHHPDHIGLSAELQEQSGAAVYMHPIDAAIMQAMWRDGQSDRSGHQRSFALANQFFRPHGMPPLEPTVSSQLPPEVMNFVIRVPPAEAITHVEDGAEITLVGEHYRVIWTPGHSDGHIVLFRERDGLLLAADHVLPRITPNIGLYSEYNRANPLGDYIQSLEKVRHLPASLVLPGHGEPFRHLARRVRELIRHHAQRELEILSLLGRRPQHAYQLAEQVFGSRLKNDESRRMAVAEILSHLEHLRLGGYVRQERTDDGLILYAAV</sequence>
<dbReference type="PANTHER" id="PTHR23131:SF4">
    <property type="entry name" value="METALLO-BETA-LACTAMASE SUPERFAMILY POTEIN"/>
    <property type="match status" value="1"/>
</dbReference>
<evidence type="ECO:0000313" key="4">
    <source>
        <dbReference type="Proteomes" id="UP000334820"/>
    </source>
</evidence>
<dbReference type="SUPFAM" id="SSF56281">
    <property type="entry name" value="Metallo-hydrolase/oxidoreductase"/>
    <property type="match status" value="1"/>
</dbReference>
<reference evidence="3 4" key="1">
    <citation type="journal article" date="2019" name="Int. J. Syst. Evol. Microbiol.">
        <title>Thermogemmatispora aurantia sp. nov. and Thermogemmatispora argillosa sp. nov., within the class Ktedonobacteria, and emended description of the genus Thermogemmatispora.</title>
        <authorList>
            <person name="Zheng Y."/>
            <person name="Wang C.M."/>
            <person name="Sakai Y."/>
            <person name="Abe K."/>
            <person name="Yokota A."/>
            <person name="Yabe S."/>
        </authorList>
    </citation>
    <scope>NUCLEOTIDE SEQUENCE [LARGE SCALE GENOMIC DNA]</scope>
    <source>
        <strain evidence="3 4">A1-2</strain>
    </source>
</reference>
<dbReference type="Gene3D" id="1.10.10.10">
    <property type="entry name" value="Winged helix-like DNA-binding domain superfamily/Winged helix DNA-binding domain"/>
    <property type="match status" value="1"/>
</dbReference>
<feature type="region of interest" description="Disordered" evidence="1">
    <location>
        <begin position="1"/>
        <end position="25"/>
    </location>
</feature>
<dbReference type="Gene3D" id="3.60.15.10">
    <property type="entry name" value="Ribonuclease Z/Hydroxyacylglutathione hydrolase-like"/>
    <property type="match status" value="1"/>
</dbReference>
<organism evidence="3 4">
    <name type="scientific">Thermogemmatispora aurantia</name>
    <dbReference type="NCBI Taxonomy" id="2045279"/>
    <lineage>
        <taxon>Bacteria</taxon>
        <taxon>Bacillati</taxon>
        <taxon>Chloroflexota</taxon>
        <taxon>Ktedonobacteria</taxon>
        <taxon>Thermogemmatisporales</taxon>
        <taxon>Thermogemmatisporaceae</taxon>
        <taxon>Thermogemmatispora</taxon>
    </lineage>
</organism>
<dbReference type="InterPro" id="IPR036866">
    <property type="entry name" value="RibonucZ/Hydroxyglut_hydro"/>
</dbReference>
<dbReference type="Pfam" id="PF00753">
    <property type="entry name" value="Lactamase_B"/>
    <property type="match status" value="1"/>
</dbReference>
<dbReference type="GO" id="GO:0016787">
    <property type="term" value="F:hydrolase activity"/>
    <property type="evidence" value="ECO:0007669"/>
    <property type="project" value="UniProtKB-KW"/>
</dbReference>
<proteinExistence type="predicted"/>
<evidence type="ECO:0000259" key="2">
    <source>
        <dbReference type="SMART" id="SM00849"/>
    </source>
</evidence>
<dbReference type="InterPro" id="IPR036388">
    <property type="entry name" value="WH-like_DNA-bd_sf"/>
</dbReference>
<dbReference type="EMBL" id="BKZV01000005">
    <property type="protein sequence ID" value="GER84829.1"/>
    <property type="molecule type" value="Genomic_DNA"/>
</dbReference>
<comment type="caution">
    <text evidence="3">The sequence shown here is derived from an EMBL/GenBank/DDBJ whole genome shotgun (WGS) entry which is preliminary data.</text>
</comment>
<gene>
    <name evidence="3" type="ORF">KTAU_34650</name>
</gene>
<dbReference type="AlphaFoldDB" id="A0A5J4KE62"/>
<evidence type="ECO:0000256" key="1">
    <source>
        <dbReference type="SAM" id="MobiDB-lite"/>
    </source>
</evidence>
<protein>
    <submittedName>
        <fullName evidence="3">MBL fold hydrolase</fullName>
    </submittedName>
</protein>
<dbReference type="SMART" id="SM00849">
    <property type="entry name" value="Lactamase_B"/>
    <property type="match status" value="1"/>
</dbReference>
<keyword evidence="4" id="KW-1185">Reference proteome</keyword>
<feature type="domain" description="Metallo-beta-lactamase" evidence="2">
    <location>
        <begin position="50"/>
        <end position="274"/>
    </location>
</feature>
<dbReference type="CDD" id="cd07725">
    <property type="entry name" value="TTHA1429-like_MBL-fold"/>
    <property type="match status" value="1"/>
</dbReference>
<dbReference type="InterPro" id="IPR001279">
    <property type="entry name" value="Metallo-B-lactamas"/>
</dbReference>